<dbReference type="InParanoid" id="E9H1B0"/>
<gene>
    <name evidence="1" type="ORF">DAPPUDRAFT_108947</name>
</gene>
<sequence length="107" mass="12941">MEPSQKYALELALRYFYIPDDVHLTVTDRLRFDWLLQQPLASWQFLTLQEFRSREFVPPNMCERLFARYPGYARYRKHFDISSARFLWNIRGKLITTSSKIGRKIYG</sequence>
<organism evidence="1 2">
    <name type="scientific">Daphnia pulex</name>
    <name type="common">Water flea</name>
    <dbReference type="NCBI Taxonomy" id="6669"/>
    <lineage>
        <taxon>Eukaryota</taxon>
        <taxon>Metazoa</taxon>
        <taxon>Ecdysozoa</taxon>
        <taxon>Arthropoda</taxon>
        <taxon>Crustacea</taxon>
        <taxon>Branchiopoda</taxon>
        <taxon>Diplostraca</taxon>
        <taxon>Cladocera</taxon>
        <taxon>Anomopoda</taxon>
        <taxon>Daphniidae</taxon>
        <taxon>Daphnia</taxon>
    </lineage>
</organism>
<name>E9H1B0_DAPPU</name>
<accession>E9H1B0</accession>
<evidence type="ECO:0000313" key="1">
    <source>
        <dbReference type="EMBL" id="EFX74414.1"/>
    </source>
</evidence>
<proteinExistence type="predicted"/>
<dbReference type="KEGG" id="dpx:DAPPUDRAFT_108947"/>
<dbReference type="AlphaFoldDB" id="E9H1B0"/>
<dbReference type="EMBL" id="GL732583">
    <property type="protein sequence ID" value="EFX74414.1"/>
    <property type="molecule type" value="Genomic_DNA"/>
</dbReference>
<dbReference type="Proteomes" id="UP000000305">
    <property type="component" value="Unassembled WGS sequence"/>
</dbReference>
<evidence type="ECO:0000313" key="2">
    <source>
        <dbReference type="Proteomes" id="UP000000305"/>
    </source>
</evidence>
<dbReference type="PhylomeDB" id="E9H1B0"/>
<keyword evidence="2" id="KW-1185">Reference proteome</keyword>
<protein>
    <submittedName>
        <fullName evidence="1">Uncharacterized protein</fullName>
    </submittedName>
</protein>
<dbReference type="HOGENOM" id="CLU_2212576_0_0_1"/>
<reference evidence="1 2" key="1">
    <citation type="journal article" date="2011" name="Science">
        <title>The ecoresponsive genome of Daphnia pulex.</title>
        <authorList>
            <person name="Colbourne J.K."/>
            <person name="Pfrender M.E."/>
            <person name="Gilbert D."/>
            <person name="Thomas W.K."/>
            <person name="Tucker A."/>
            <person name="Oakley T.H."/>
            <person name="Tokishita S."/>
            <person name="Aerts A."/>
            <person name="Arnold G.J."/>
            <person name="Basu M.K."/>
            <person name="Bauer D.J."/>
            <person name="Caceres C.E."/>
            <person name="Carmel L."/>
            <person name="Casola C."/>
            <person name="Choi J.H."/>
            <person name="Detter J.C."/>
            <person name="Dong Q."/>
            <person name="Dusheyko S."/>
            <person name="Eads B.D."/>
            <person name="Frohlich T."/>
            <person name="Geiler-Samerotte K.A."/>
            <person name="Gerlach D."/>
            <person name="Hatcher P."/>
            <person name="Jogdeo S."/>
            <person name="Krijgsveld J."/>
            <person name="Kriventseva E.V."/>
            <person name="Kultz D."/>
            <person name="Laforsch C."/>
            <person name="Lindquist E."/>
            <person name="Lopez J."/>
            <person name="Manak J.R."/>
            <person name="Muller J."/>
            <person name="Pangilinan J."/>
            <person name="Patwardhan R.P."/>
            <person name="Pitluck S."/>
            <person name="Pritham E.J."/>
            <person name="Rechtsteiner A."/>
            <person name="Rho M."/>
            <person name="Rogozin I.B."/>
            <person name="Sakarya O."/>
            <person name="Salamov A."/>
            <person name="Schaack S."/>
            <person name="Shapiro H."/>
            <person name="Shiga Y."/>
            <person name="Skalitzky C."/>
            <person name="Smith Z."/>
            <person name="Souvorov A."/>
            <person name="Sung W."/>
            <person name="Tang Z."/>
            <person name="Tsuchiya D."/>
            <person name="Tu H."/>
            <person name="Vos H."/>
            <person name="Wang M."/>
            <person name="Wolf Y.I."/>
            <person name="Yamagata H."/>
            <person name="Yamada T."/>
            <person name="Ye Y."/>
            <person name="Shaw J.R."/>
            <person name="Andrews J."/>
            <person name="Crease T.J."/>
            <person name="Tang H."/>
            <person name="Lucas S.M."/>
            <person name="Robertson H.M."/>
            <person name="Bork P."/>
            <person name="Koonin E.V."/>
            <person name="Zdobnov E.M."/>
            <person name="Grigoriev I.V."/>
            <person name="Lynch M."/>
            <person name="Boore J.L."/>
        </authorList>
    </citation>
    <scope>NUCLEOTIDE SEQUENCE [LARGE SCALE GENOMIC DNA]</scope>
</reference>